<proteinExistence type="predicted"/>
<feature type="region of interest" description="Disordered" evidence="1">
    <location>
        <begin position="1"/>
        <end position="28"/>
    </location>
</feature>
<dbReference type="Pfam" id="PF12697">
    <property type="entry name" value="Abhydrolase_6"/>
    <property type="match status" value="1"/>
</dbReference>
<dbReference type="ESTHER" id="rhil3-q1mn42">
    <property type="family name" value="6_AlphaBeta_hydrolase"/>
</dbReference>
<dbReference type="PANTHER" id="PTHR46331:SF2">
    <property type="entry name" value="VALACYCLOVIR HYDROLASE"/>
    <property type="match status" value="1"/>
</dbReference>
<sequence>MSGGSDAISSLSGRHSGPRGHGGPTEGKIMRGTAIGILTFFSMFLAAAGARSAERWAELPAFPSMPVAKTSGMAEVNDIKMYYAEYGEGDPILFIHGGLGNADVWGHQVADFAKDHLVIVADSRGHGRSTRSQQPFGYDLMTSDYVALLDYLKIDKVTLVGWSDGGIIGIDMAMKNPEKLTRVIAQAANVTTDGVKADVMNNKTFNDYINVAGEYYRKLSPTPNEYEAFVTQISHMWETQPAWTAADLGKIAVPVTLAIGDHDEAVKLDHTEMMAKDIPGAKLVILKDASHFAMLQDPTGYDAMIRDAMAGR</sequence>
<dbReference type="SUPFAM" id="SSF53474">
    <property type="entry name" value="alpha/beta-Hydrolases"/>
    <property type="match status" value="1"/>
</dbReference>
<dbReference type="AlphaFoldDB" id="Q1MN42"/>
<dbReference type="PANTHER" id="PTHR46331">
    <property type="entry name" value="VALACYCLOVIR HYDROLASE"/>
    <property type="match status" value="1"/>
</dbReference>
<name>Q1MN42_RHIJ3</name>
<dbReference type="InterPro" id="IPR029058">
    <property type="entry name" value="AB_hydrolase_fold"/>
</dbReference>
<reference evidence="3 4" key="1">
    <citation type="journal article" date="2006" name="Genome Biol.">
        <title>The genome of Rhizobium leguminosarum has recognizable core and accessory components.</title>
        <authorList>
            <person name="Young J.W."/>
            <person name="Crossman L.C."/>
            <person name="Johnston A.W.B."/>
            <person name="Thomson N.R."/>
            <person name="Ghazoui Z.F."/>
            <person name="Hull K.H."/>
            <person name="Wexler M."/>
            <person name="Curson A.R.J."/>
            <person name="Todd J.D."/>
            <person name="Poole P.S."/>
            <person name="Mauchline T.H."/>
            <person name="East A.K."/>
            <person name="Quail M.A."/>
            <person name="Churcher C."/>
            <person name="Arrowsmith C."/>
            <person name="Cherevach A."/>
            <person name="Chillingworth T."/>
            <person name="Clarke K."/>
            <person name="Cronin A."/>
            <person name="Davis P."/>
            <person name="Fraser A."/>
            <person name="Hance Z."/>
            <person name="Hauser H."/>
            <person name="Jagels K."/>
            <person name="Moule S."/>
            <person name="Mungall K."/>
            <person name="Norbertczak H."/>
            <person name="Rabbinowitsch E."/>
            <person name="Sanders M."/>
            <person name="Simmonds M."/>
            <person name="Whitehead S."/>
            <person name="Parkhill J."/>
        </authorList>
    </citation>
    <scope>NUCLEOTIDE SEQUENCE [LARGE SCALE GENOMIC DNA]</scope>
    <source>
        <strain evidence="4">DSM 114642 / LMG 32736 / 3841</strain>
    </source>
</reference>
<evidence type="ECO:0000313" key="3">
    <source>
        <dbReference type="EMBL" id="CAK05610.1"/>
    </source>
</evidence>
<protein>
    <submittedName>
        <fullName evidence="3">Oxidoreductase</fullName>
    </submittedName>
</protein>
<accession>Q1MN42</accession>
<dbReference type="Gene3D" id="3.40.50.1820">
    <property type="entry name" value="alpha/beta hydrolase"/>
    <property type="match status" value="1"/>
</dbReference>
<dbReference type="EMBL" id="AM236080">
    <property type="protein sequence ID" value="CAK05610.1"/>
    <property type="molecule type" value="Genomic_DNA"/>
</dbReference>
<evidence type="ECO:0000256" key="1">
    <source>
        <dbReference type="SAM" id="MobiDB-lite"/>
    </source>
</evidence>
<dbReference type="eggNOG" id="COG0596">
    <property type="taxonomic scope" value="Bacteria"/>
</dbReference>
<gene>
    <name evidence="3" type="ordered locus">RL0122</name>
</gene>
<dbReference type="KEGG" id="rle:RL0122"/>
<dbReference type="GO" id="GO:0017171">
    <property type="term" value="F:serine hydrolase activity"/>
    <property type="evidence" value="ECO:0007669"/>
    <property type="project" value="TreeGrafter"/>
</dbReference>
<dbReference type="Proteomes" id="UP000006575">
    <property type="component" value="Chromosome"/>
</dbReference>
<dbReference type="EnsemblBacteria" id="CAK05610">
    <property type="protein sequence ID" value="CAK05610"/>
    <property type="gene ID" value="RL0122"/>
</dbReference>
<dbReference type="HOGENOM" id="CLU_020336_50_5_5"/>
<feature type="domain" description="AB hydrolase-1" evidence="2">
    <location>
        <begin position="92"/>
        <end position="299"/>
    </location>
</feature>
<keyword evidence="4" id="KW-1185">Reference proteome</keyword>
<dbReference type="InterPro" id="IPR000073">
    <property type="entry name" value="AB_hydrolase_1"/>
</dbReference>
<evidence type="ECO:0000313" key="4">
    <source>
        <dbReference type="Proteomes" id="UP000006575"/>
    </source>
</evidence>
<organism evidence="3 4">
    <name type="scientific">Rhizobium johnstonii (strain DSM 114642 / LMG 32736 / 3841)</name>
    <name type="common">Rhizobium leguminosarum bv. viciae</name>
    <dbReference type="NCBI Taxonomy" id="216596"/>
    <lineage>
        <taxon>Bacteria</taxon>
        <taxon>Pseudomonadati</taxon>
        <taxon>Pseudomonadota</taxon>
        <taxon>Alphaproteobacteria</taxon>
        <taxon>Hyphomicrobiales</taxon>
        <taxon>Rhizobiaceae</taxon>
        <taxon>Rhizobium/Agrobacterium group</taxon>
        <taxon>Rhizobium</taxon>
        <taxon>Rhizobium johnstonii</taxon>
    </lineage>
</organism>
<evidence type="ECO:0000259" key="2">
    <source>
        <dbReference type="Pfam" id="PF12697"/>
    </source>
</evidence>